<feature type="compositionally biased region" description="Basic and acidic residues" evidence="1">
    <location>
        <begin position="261"/>
        <end position="274"/>
    </location>
</feature>
<feature type="compositionally biased region" description="Basic residues" evidence="1">
    <location>
        <begin position="127"/>
        <end position="141"/>
    </location>
</feature>
<sequence>MPRRPRRLNPLREPAVARRAQGLGHRHLGRSAKVDVATSRPRGLGSGWRQRWRSEWRPPHGGAGVTRARRGLRPLAGAATLLVFLFSAAALCSAGPEDAGRRALPAGRSCSSWWTMARRTPSWPGARRSRSSRTRRSRRRRCPDWRTSTRAASSTATSSRRADFAAGRRGVTGAPGVGSRVPAGLYETGVGGTASCAPVRRRKGRHGLERRAPAAGRRSLNWERRWRLAIARAAARELDGPHALELAWRSTATCDAQGRQSKGERERLAREREKRANRRR</sequence>
<protein>
    <submittedName>
        <fullName evidence="2">Uncharacterized protein</fullName>
    </submittedName>
</protein>
<evidence type="ECO:0000256" key="1">
    <source>
        <dbReference type="SAM" id="MobiDB-lite"/>
    </source>
</evidence>
<dbReference type="EMBL" id="PQIB02000007">
    <property type="protein sequence ID" value="RLN07281.1"/>
    <property type="molecule type" value="Genomic_DNA"/>
</dbReference>
<dbReference type="Proteomes" id="UP000275267">
    <property type="component" value="Unassembled WGS sequence"/>
</dbReference>
<evidence type="ECO:0000313" key="2">
    <source>
        <dbReference type="EMBL" id="RLN07281.1"/>
    </source>
</evidence>
<reference evidence="3" key="1">
    <citation type="journal article" date="2019" name="Nat. Commun.">
        <title>The genome of broomcorn millet.</title>
        <authorList>
            <person name="Zou C."/>
            <person name="Miki D."/>
            <person name="Li D."/>
            <person name="Tang Q."/>
            <person name="Xiao L."/>
            <person name="Rajput S."/>
            <person name="Deng P."/>
            <person name="Jia W."/>
            <person name="Huang R."/>
            <person name="Zhang M."/>
            <person name="Sun Y."/>
            <person name="Hu J."/>
            <person name="Fu X."/>
            <person name="Schnable P.S."/>
            <person name="Li F."/>
            <person name="Zhang H."/>
            <person name="Feng B."/>
            <person name="Zhu X."/>
            <person name="Liu R."/>
            <person name="Schnable J.C."/>
            <person name="Zhu J.-K."/>
            <person name="Zhang H."/>
        </authorList>
    </citation>
    <scope>NUCLEOTIDE SEQUENCE [LARGE SCALE GENOMIC DNA]</scope>
</reference>
<keyword evidence="3" id="KW-1185">Reference proteome</keyword>
<accession>A0A3L6RN57</accession>
<feature type="region of interest" description="Disordered" evidence="1">
    <location>
        <begin position="250"/>
        <end position="280"/>
    </location>
</feature>
<evidence type="ECO:0000313" key="3">
    <source>
        <dbReference type="Proteomes" id="UP000275267"/>
    </source>
</evidence>
<feature type="compositionally biased region" description="Low complexity" evidence="1">
    <location>
        <begin position="145"/>
        <end position="159"/>
    </location>
</feature>
<dbReference type="AlphaFoldDB" id="A0A3L6RN57"/>
<proteinExistence type="predicted"/>
<feature type="region of interest" description="Disordered" evidence="1">
    <location>
        <begin position="120"/>
        <end position="177"/>
    </location>
</feature>
<feature type="compositionally biased region" description="Polar residues" evidence="1">
    <location>
        <begin position="250"/>
        <end position="260"/>
    </location>
</feature>
<name>A0A3L6RN57_PANMI</name>
<organism evidence="2 3">
    <name type="scientific">Panicum miliaceum</name>
    <name type="common">Proso millet</name>
    <name type="synonym">Broomcorn millet</name>
    <dbReference type="NCBI Taxonomy" id="4540"/>
    <lineage>
        <taxon>Eukaryota</taxon>
        <taxon>Viridiplantae</taxon>
        <taxon>Streptophyta</taxon>
        <taxon>Embryophyta</taxon>
        <taxon>Tracheophyta</taxon>
        <taxon>Spermatophyta</taxon>
        <taxon>Magnoliopsida</taxon>
        <taxon>Liliopsida</taxon>
        <taxon>Poales</taxon>
        <taxon>Poaceae</taxon>
        <taxon>PACMAD clade</taxon>
        <taxon>Panicoideae</taxon>
        <taxon>Panicodae</taxon>
        <taxon>Paniceae</taxon>
        <taxon>Panicinae</taxon>
        <taxon>Panicum</taxon>
        <taxon>Panicum sect. Panicum</taxon>
    </lineage>
</organism>
<comment type="caution">
    <text evidence="2">The sequence shown here is derived from an EMBL/GenBank/DDBJ whole genome shotgun (WGS) entry which is preliminary data.</text>
</comment>
<gene>
    <name evidence="2" type="ORF">C2845_PM11G03060</name>
</gene>